<evidence type="ECO:0000256" key="1">
    <source>
        <dbReference type="ARBA" id="ARBA00004651"/>
    </source>
</evidence>
<protein>
    <submittedName>
        <fullName evidence="7">Cytochrome c oxidase assembly protein</fullName>
    </submittedName>
</protein>
<feature type="transmembrane region" description="Helical" evidence="6">
    <location>
        <begin position="142"/>
        <end position="160"/>
    </location>
</feature>
<feature type="transmembrane region" description="Helical" evidence="6">
    <location>
        <begin position="218"/>
        <end position="239"/>
    </location>
</feature>
<evidence type="ECO:0000256" key="4">
    <source>
        <dbReference type="ARBA" id="ARBA00022989"/>
    </source>
</evidence>
<accession>A0A6L9MJT4</accession>
<name>A0A6L9MJT4_9HYPH</name>
<feature type="transmembrane region" description="Helical" evidence="6">
    <location>
        <begin position="56"/>
        <end position="79"/>
    </location>
</feature>
<dbReference type="RefSeq" id="WP_163044715.1">
    <property type="nucleotide sequence ID" value="NZ_JAAAMJ010000011.1"/>
</dbReference>
<feature type="transmembrane region" description="Helical" evidence="6">
    <location>
        <begin position="85"/>
        <end position="103"/>
    </location>
</feature>
<feature type="transmembrane region" description="Helical" evidence="6">
    <location>
        <begin position="172"/>
        <end position="193"/>
    </location>
</feature>
<keyword evidence="8" id="KW-1185">Reference proteome</keyword>
<evidence type="ECO:0000313" key="7">
    <source>
        <dbReference type="EMBL" id="NDV87882.1"/>
    </source>
</evidence>
<dbReference type="GO" id="GO:0005886">
    <property type="term" value="C:plasma membrane"/>
    <property type="evidence" value="ECO:0007669"/>
    <property type="project" value="UniProtKB-SubCell"/>
</dbReference>
<dbReference type="Proteomes" id="UP000476332">
    <property type="component" value="Unassembled WGS sequence"/>
</dbReference>
<evidence type="ECO:0000256" key="5">
    <source>
        <dbReference type="ARBA" id="ARBA00023136"/>
    </source>
</evidence>
<evidence type="ECO:0000256" key="2">
    <source>
        <dbReference type="ARBA" id="ARBA00022475"/>
    </source>
</evidence>
<dbReference type="AlphaFoldDB" id="A0A6L9MJT4"/>
<gene>
    <name evidence="7" type="ORF">GTW51_14335</name>
</gene>
<proteinExistence type="predicted"/>
<evidence type="ECO:0000313" key="8">
    <source>
        <dbReference type="Proteomes" id="UP000476332"/>
    </source>
</evidence>
<organism evidence="7 8">
    <name type="scientific">Aurantimonas aggregata</name>
    <dbReference type="NCBI Taxonomy" id="2047720"/>
    <lineage>
        <taxon>Bacteria</taxon>
        <taxon>Pseudomonadati</taxon>
        <taxon>Pseudomonadota</taxon>
        <taxon>Alphaproteobacteria</taxon>
        <taxon>Hyphomicrobiales</taxon>
        <taxon>Aurantimonadaceae</taxon>
        <taxon>Aurantimonas</taxon>
    </lineage>
</organism>
<keyword evidence="3 6" id="KW-0812">Transmembrane</keyword>
<dbReference type="InterPro" id="IPR019108">
    <property type="entry name" value="Caa3_assmbl_CtaG-rel"/>
</dbReference>
<feature type="transmembrane region" description="Helical" evidence="6">
    <location>
        <begin position="110"/>
        <end position="130"/>
    </location>
</feature>
<dbReference type="EMBL" id="JAAAMJ010000011">
    <property type="protein sequence ID" value="NDV87882.1"/>
    <property type="molecule type" value="Genomic_DNA"/>
</dbReference>
<evidence type="ECO:0000256" key="3">
    <source>
        <dbReference type="ARBA" id="ARBA00022692"/>
    </source>
</evidence>
<dbReference type="Pfam" id="PF09678">
    <property type="entry name" value="Caa3_CtaG"/>
    <property type="match status" value="1"/>
</dbReference>
<sequence>MTPFTAPFDPYCGAPPPPSALLAAWNGDPVLIALIAFATGAGFWALRGEGQGRARLWHAGAMLMLVAAFLSPLCALSSALFSARVVHHLLLIAIAAPMLALAFPKRRAGGTALLSLLVAVHLVAVWFWHAPQPYEAALSSDAIYWTMEMTLLVSGILLWRELTAPAAPVGRVLLAHLTLIVQMGLLGALITFAPEPLYAPHFLTTTPYGLSALDDQQLAGLIMWVPAIVPYLVAALLALDGLIRDGFGQKEQAV</sequence>
<feature type="transmembrane region" description="Helical" evidence="6">
    <location>
        <begin position="20"/>
        <end position="44"/>
    </location>
</feature>
<reference evidence="7 8" key="1">
    <citation type="submission" date="2020-01" db="EMBL/GenBank/DDBJ databases">
        <title>Genomes of bacteria type strains.</title>
        <authorList>
            <person name="Chen J."/>
            <person name="Zhu S."/>
            <person name="Chen J."/>
        </authorList>
    </citation>
    <scope>NUCLEOTIDE SEQUENCE [LARGE SCALE GENOMIC DNA]</scope>
    <source>
        <strain evidence="7 8">KCTC 52919</strain>
    </source>
</reference>
<keyword evidence="2" id="KW-1003">Cell membrane</keyword>
<keyword evidence="5 6" id="KW-0472">Membrane</keyword>
<evidence type="ECO:0000256" key="6">
    <source>
        <dbReference type="SAM" id="Phobius"/>
    </source>
</evidence>
<comment type="caution">
    <text evidence="7">The sequence shown here is derived from an EMBL/GenBank/DDBJ whole genome shotgun (WGS) entry which is preliminary data.</text>
</comment>
<keyword evidence="4 6" id="KW-1133">Transmembrane helix</keyword>
<comment type="subcellular location">
    <subcellularLocation>
        <location evidence="1">Cell membrane</location>
        <topology evidence="1">Multi-pass membrane protein</topology>
    </subcellularLocation>
</comment>